<dbReference type="InterPro" id="IPR037126">
    <property type="entry name" value="PdaC/RsiV-like_sf"/>
</dbReference>
<feature type="domain" description="DUF3298" evidence="1">
    <location>
        <begin position="179"/>
        <end position="259"/>
    </location>
</feature>
<accession>A0ABT4D3S2</accession>
<gene>
    <name evidence="3" type="ORF">OW763_16350</name>
</gene>
<dbReference type="Proteomes" id="UP001078443">
    <property type="component" value="Unassembled WGS sequence"/>
</dbReference>
<protein>
    <submittedName>
        <fullName evidence="3">DUF3298 and DUF4163 domain-containing protein</fullName>
    </submittedName>
</protein>
<dbReference type="Gene3D" id="3.90.640.20">
    <property type="entry name" value="Heat-shock cognate protein, ATPase"/>
    <property type="match status" value="1"/>
</dbReference>
<dbReference type="Pfam" id="PF13739">
    <property type="entry name" value="PdaC"/>
    <property type="match status" value="1"/>
</dbReference>
<dbReference type="InterPro" id="IPR021729">
    <property type="entry name" value="DUF3298"/>
</dbReference>
<proteinExistence type="predicted"/>
<dbReference type="Pfam" id="PF11738">
    <property type="entry name" value="DUF3298"/>
    <property type="match status" value="1"/>
</dbReference>
<dbReference type="EMBL" id="JAPQER010000014">
    <property type="protein sequence ID" value="MCY6485883.1"/>
    <property type="molecule type" value="Genomic_DNA"/>
</dbReference>
<feature type="domain" description="Deacetylase PdaC" evidence="2">
    <location>
        <begin position="66"/>
        <end position="161"/>
    </location>
</feature>
<evidence type="ECO:0000313" key="3">
    <source>
        <dbReference type="EMBL" id="MCY6485883.1"/>
    </source>
</evidence>
<dbReference type="InterPro" id="IPR025303">
    <property type="entry name" value="PdaC"/>
</dbReference>
<evidence type="ECO:0000259" key="1">
    <source>
        <dbReference type="Pfam" id="PF11738"/>
    </source>
</evidence>
<dbReference type="RefSeq" id="WP_268042620.1">
    <property type="nucleotide sequence ID" value="NZ_JAPQER010000014.1"/>
</dbReference>
<dbReference type="Gene3D" id="3.30.565.40">
    <property type="entry name" value="Fervidobacterium nodosum Rt17-B1 like"/>
    <property type="match status" value="1"/>
</dbReference>
<evidence type="ECO:0000313" key="4">
    <source>
        <dbReference type="Proteomes" id="UP001078443"/>
    </source>
</evidence>
<reference evidence="3" key="1">
    <citation type="submission" date="2022-12" db="EMBL/GenBank/DDBJ databases">
        <authorList>
            <person name="Wang J."/>
        </authorList>
    </citation>
    <scope>NUCLEOTIDE SEQUENCE</scope>
    <source>
        <strain evidence="3">HY-45-18</strain>
    </source>
</reference>
<sequence>MKKNTKKMAAILSILSIITIGSTYIANASLLFKPNYSSTQQEKMITLTPTFITKNNIKIQEKNINLKTPNYEINIKLPVITELKNKEAEAKINSKIEKLINNYKNQIVSGADKFAKEVKKQGWPMRQFVLVSDYEIYNNDENILSFTITVYSYTGGAHGMTEKFAFNIDMQSGKELALKDLFKESFDYKTELTKEINKQIAEDNAKPIDDKTKFMFFQDAKANLCKSQYYIDNKNLVIYFPLYELAPYSSGIPSFKIPLDSLKDNLNESLYSK</sequence>
<name>A0ABT4D3S2_9CLOT</name>
<organism evidence="3 4">
    <name type="scientific">Clostridium aestuarii</name>
    <dbReference type="NCBI Taxonomy" id="338193"/>
    <lineage>
        <taxon>Bacteria</taxon>
        <taxon>Bacillati</taxon>
        <taxon>Bacillota</taxon>
        <taxon>Clostridia</taxon>
        <taxon>Eubacteriales</taxon>
        <taxon>Clostridiaceae</taxon>
        <taxon>Clostridium</taxon>
    </lineage>
</organism>
<evidence type="ECO:0000259" key="2">
    <source>
        <dbReference type="Pfam" id="PF13739"/>
    </source>
</evidence>
<keyword evidence="4" id="KW-1185">Reference proteome</keyword>
<comment type="caution">
    <text evidence="3">The sequence shown here is derived from an EMBL/GenBank/DDBJ whole genome shotgun (WGS) entry which is preliminary data.</text>
</comment>